<keyword evidence="3" id="KW-1185">Reference proteome</keyword>
<dbReference type="GO" id="GO:0009231">
    <property type="term" value="P:riboflavin biosynthetic process"/>
    <property type="evidence" value="ECO:0007669"/>
    <property type="project" value="InterPro"/>
</dbReference>
<dbReference type="AlphaFoldDB" id="A0A084H1S6"/>
<reference evidence="2 3" key="1">
    <citation type="journal article" date="2005" name="Int. J. Syst. Evol. Microbiol.">
        <title>Bacillus cibi sp. nov., isolated from jeotgal, a traditional Korean fermented seafood.</title>
        <authorList>
            <person name="Yoon J.H."/>
            <person name="Lee C.H."/>
            <person name="Oh T.K."/>
        </authorList>
    </citation>
    <scope>NUCLEOTIDE SEQUENCE [LARGE SCALE GENOMIC DNA]</scope>
    <source>
        <strain evidence="2 3">DSM 16189</strain>
    </source>
</reference>
<dbReference type="Pfam" id="PF01872">
    <property type="entry name" value="RibD_C"/>
    <property type="match status" value="1"/>
</dbReference>
<evidence type="ECO:0000313" key="2">
    <source>
        <dbReference type="EMBL" id="KEZ53538.1"/>
    </source>
</evidence>
<proteinExistence type="predicted"/>
<protein>
    <recommendedName>
        <fullName evidence="1">Bacterial bifunctional deaminase-reductase C-terminal domain-containing protein</fullName>
    </recommendedName>
</protein>
<accession>A0A084H1S6</accession>
<dbReference type="RefSeq" id="WP_029282491.1">
    <property type="nucleotide sequence ID" value="NZ_CANLZQ010000008.1"/>
</dbReference>
<organism evidence="2 3">
    <name type="scientific">Metabacillus indicus</name>
    <name type="common">Bacillus indicus</name>
    <dbReference type="NCBI Taxonomy" id="246786"/>
    <lineage>
        <taxon>Bacteria</taxon>
        <taxon>Bacillati</taxon>
        <taxon>Bacillota</taxon>
        <taxon>Bacilli</taxon>
        <taxon>Bacillales</taxon>
        <taxon>Bacillaceae</taxon>
        <taxon>Metabacillus</taxon>
    </lineage>
</organism>
<dbReference type="InterPro" id="IPR050765">
    <property type="entry name" value="Riboflavin_Biosynth_HTPR"/>
</dbReference>
<dbReference type="EMBL" id="JNVC02000001">
    <property type="protein sequence ID" value="KEZ53538.1"/>
    <property type="molecule type" value="Genomic_DNA"/>
</dbReference>
<dbReference type="PANTHER" id="PTHR38011">
    <property type="entry name" value="DIHYDROFOLATE REDUCTASE FAMILY PROTEIN (AFU_ORTHOLOGUE AFUA_8G06820)"/>
    <property type="match status" value="1"/>
</dbReference>
<gene>
    <name evidence="2" type="ORF">GS18_0200665</name>
</gene>
<dbReference type="Proteomes" id="UP000028549">
    <property type="component" value="Unassembled WGS sequence"/>
</dbReference>
<dbReference type="GO" id="GO:0008703">
    <property type="term" value="F:5-amino-6-(5-phosphoribosylamino)uracil reductase activity"/>
    <property type="evidence" value="ECO:0007669"/>
    <property type="project" value="InterPro"/>
</dbReference>
<feature type="domain" description="Bacterial bifunctional deaminase-reductase C-terminal" evidence="1">
    <location>
        <begin position="2"/>
        <end position="165"/>
    </location>
</feature>
<name>A0A084H1S6_METID</name>
<evidence type="ECO:0000259" key="1">
    <source>
        <dbReference type="Pfam" id="PF01872"/>
    </source>
</evidence>
<evidence type="ECO:0000313" key="3">
    <source>
        <dbReference type="Proteomes" id="UP000028549"/>
    </source>
</evidence>
<dbReference type="InterPro" id="IPR002734">
    <property type="entry name" value="RibDG_C"/>
</dbReference>
<comment type="caution">
    <text evidence="2">The sequence shown here is derived from an EMBL/GenBank/DDBJ whole genome shotgun (WGS) entry which is preliminary data.</text>
</comment>
<dbReference type="Gene3D" id="3.40.430.10">
    <property type="entry name" value="Dihydrofolate Reductase, subunit A"/>
    <property type="match status" value="1"/>
</dbReference>
<dbReference type="STRING" id="246786.GS18_0200665"/>
<dbReference type="InterPro" id="IPR024072">
    <property type="entry name" value="DHFR-like_dom_sf"/>
</dbReference>
<sequence length="173" mass="19844">MRKVVLYIGVSLDGYIARRDGSIDWLEEAQGEGDNGYSEFLKTIDTVIMGKKTYDHVLELTNHKYPYEGMKSFIYTRSESRTEGDLIFTKEEPEALIDHLKKEEGADIWMVGGAEILDDFMKKDLIDEYIITTVPVILGDGITLFRPGNPETKLAYKRTVRFGDYVQSHYTRS</sequence>
<dbReference type="OrthoDB" id="195113at2"/>
<dbReference type="SUPFAM" id="SSF53597">
    <property type="entry name" value="Dihydrofolate reductase-like"/>
    <property type="match status" value="1"/>
</dbReference>
<dbReference type="PANTHER" id="PTHR38011:SF11">
    <property type="entry name" value="2,5-DIAMINO-6-RIBOSYLAMINO-4(3H)-PYRIMIDINONE 5'-PHOSPHATE REDUCTASE"/>
    <property type="match status" value="1"/>
</dbReference>